<feature type="domain" description="Peptidase M12A" evidence="8">
    <location>
        <begin position="1"/>
        <end position="148"/>
    </location>
</feature>
<dbReference type="EC" id="3.4.24.-" evidence="7"/>
<feature type="active site" evidence="6">
    <location>
        <position position="45"/>
    </location>
</feature>
<accession>A0A0P4W4E4</accession>
<protein>
    <recommendedName>
        <fullName evidence="7">Metalloendopeptidase</fullName>
        <ecNumber evidence="7">3.4.24.-</ecNumber>
    </recommendedName>
</protein>
<keyword evidence="4 6" id="KW-0862">Zinc</keyword>
<dbReference type="SUPFAM" id="SSF55486">
    <property type="entry name" value="Metalloproteases ('zincins'), catalytic domain"/>
    <property type="match status" value="1"/>
</dbReference>
<evidence type="ECO:0000256" key="4">
    <source>
        <dbReference type="ARBA" id="ARBA00022833"/>
    </source>
</evidence>
<dbReference type="GO" id="GO:0008270">
    <property type="term" value="F:zinc ion binding"/>
    <property type="evidence" value="ECO:0007669"/>
    <property type="project" value="UniProtKB-UniRule"/>
</dbReference>
<keyword evidence="3 6" id="KW-0378">Hydrolase</keyword>
<keyword evidence="2 6" id="KW-0479">Metal-binding</keyword>
<sequence length="148" mass="17131">MLLCSLSPHGCPPHRCWSYVGTIGGKQRLSLDANGCIYVGTAIHELMHAIGFYHEHCRNDRDNYVTIHYENVMAGMESQFDKDTYWQYVGEDYNYASIMHYGTYSFSVQWGVLPTMVPKYPNVQLHEPWEKYSMEQSDANQINNLYGC</sequence>
<dbReference type="PRINTS" id="PR00480">
    <property type="entry name" value="ASTACIN"/>
</dbReference>
<evidence type="ECO:0000313" key="9">
    <source>
        <dbReference type="EMBL" id="JAI60761.1"/>
    </source>
</evidence>
<comment type="cofactor">
    <cofactor evidence="6 7">
        <name>Zn(2+)</name>
        <dbReference type="ChEBI" id="CHEBI:29105"/>
    </cofactor>
    <text evidence="6 7">Binds 1 zinc ion per subunit.</text>
</comment>
<dbReference type="InterPro" id="IPR001506">
    <property type="entry name" value="Peptidase_M12A"/>
</dbReference>
<dbReference type="GO" id="GO:0004222">
    <property type="term" value="F:metalloendopeptidase activity"/>
    <property type="evidence" value="ECO:0007669"/>
    <property type="project" value="UniProtKB-UniRule"/>
</dbReference>
<dbReference type="PROSITE" id="PS51864">
    <property type="entry name" value="ASTACIN"/>
    <property type="match status" value="1"/>
</dbReference>
<dbReference type="Gene3D" id="3.40.390.10">
    <property type="entry name" value="Collagenase (Catalytic Domain)"/>
    <property type="match status" value="1"/>
</dbReference>
<feature type="binding site" evidence="6">
    <location>
        <position position="54"/>
    </location>
    <ligand>
        <name>Zn(2+)</name>
        <dbReference type="ChEBI" id="CHEBI:29105"/>
        <note>catalytic</note>
    </ligand>
</feature>
<dbReference type="Pfam" id="PF01400">
    <property type="entry name" value="Astacin"/>
    <property type="match status" value="1"/>
</dbReference>
<dbReference type="EMBL" id="GDRN01088860">
    <property type="protein sequence ID" value="JAI60761.1"/>
    <property type="molecule type" value="Transcribed_RNA"/>
</dbReference>
<evidence type="ECO:0000256" key="6">
    <source>
        <dbReference type="PROSITE-ProRule" id="PRU01211"/>
    </source>
</evidence>
<dbReference type="GO" id="GO:0006508">
    <property type="term" value="P:proteolysis"/>
    <property type="evidence" value="ECO:0007669"/>
    <property type="project" value="UniProtKB-KW"/>
</dbReference>
<evidence type="ECO:0000256" key="2">
    <source>
        <dbReference type="ARBA" id="ARBA00022723"/>
    </source>
</evidence>
<comment type="caution">
    <text evidence="6">Lacks conserved residue(s) required for the propagation of feature annotation.</text>
</comment>
<evidence type="ECO:0000259" key="8">
    <source>
        <dbReference type="PROSITE" id="PS51864"/>
    </source>
</evidence>
<dbReference type="AlphaFoldDB" id="A0A0P4W4E4"/>
<organism evidence="9">
    <name type="scientific">Scylla olivacea</name>
    <name type="common">Orange mud crab</name>
    <name type="synonym">Cancer olivacea</name>
    <dbReference type="NCBI Taxonomy" id="85551"/>
    <lineage>
        <taxon>Eukaryota</taxon>
        <taxon>Metazoa</taxon>
        <taxon>Ecdysozoa</taxon>
        <taxon>Arthropoda</taxon>
        <taxon>Crustacea</taxon>
        <taxon>Multicrustacea</taxon>
        <taxon>Malacostraca</taxon>
        <taxon>Eumalacostraca</taxon>
        <taxon>Eucarida</taxon>
        <taxon>Decapoda</taxon>
        <taxon>Pleocyemata</taxon>
        <taxon>Brachyura</taxon>
        <taxon>Eubrachyura</taxon>
        <taxon>Portunoidea</taxon>
        <taxon>Portunidae</taxon>
        <taxon>Portuninae</taxon>
        <taxon>Scylla</taxon>
    </lineage>
</organism>
<dbReference type="PANTHER" id="PTHR10127:SF780">
    <property type="entry name" value="METALLOENDOPEPTIDASE"/>
    <property type="match status" value="1"/>
</dbReference>
<name>A0A0P4W4E4_SCYOL</name>
<feature type="binding site" evidence="6">
    <location>
        <position position="48"/>
    </location>
    <ligand>
        <name>Zn(2+)</name>
        <dbReference type="ChEBI" id="CHEBI:29105"/>
        <note>catalytic</note>
    </ligand>
</feature>
<reference evidence="9" key="1">
    <citation type="submission" date="2015-09" db="EMBL/GenBank/DDBJ databases">
        <title>Scylla olivacea transcriptome.</title>
        <authorList>
            <person name="Ikhwanuddin M."/>
        </authorList>
    </citation>
    <scope>NUCLEOTIDE SEQUENCE</scope>
</reference>
<evidence type="ECO:0000256" key="7">
    <source>
        <dbReference type="RuleBase" id="RU361183"/>
    </source>
</evidence>
<keyword evidence="1 6" id="KW-0645">Protease</keyword>
<dbReference type="SMART" id="SM00235">
    <property type="entry name" value="ZnMc"/>
    <property type="match status" value="1"/>
</dbReference>
<dbReference type="PANTHER" id="PTHR10127">
    <property type="entry name" value="DISCOIDIN, CUB, EGF, LAMININ , AND ZINC METALLOPROTEASE DOMAIN CONTAINING"/>
    <property type="match status" value="1"/>
</dbReference>
<evidence type="ECO:0000256" key="5">
    <source>
        <dbReference type="ARBA" id="ARBA00023049"/>
    </source>
</evidence>
<feature type="binding site" evidence="6">
    <location>
        <position position="44"/>
    </location>
    <ligand>
        <name>Zn(2+)</name>
        <dbReference type="ChEBI" id="CHEBI:29105"/>
        <note>catalytic</note>
    </ligand>
</feature>
<proteinExistence type="predicted"/>
<keyword evidence="5 6" id="KW-0482">Metalloprotease</keyword>
<evidence type="ECO:0000256" key="1">
    <source>
        <dbReference type="ARBA" id="ARBA00022670"/>
    </source>
</evidence>
<evidence type="ECO:0000256" key="3">
    <source>
        <dbReference type="ARBA" id="ARBA00022801"/>
    </source>
</evidence>
<dbReference type="InterPro" id="IPR006026">
    <property type="entry name" value="Peptidase_Metallo"/>
</dbReference>
<dbReference type="InterPro" id="IPR024079">
    <property type="entry name" value="MetalloPept_cat_dom_sf"/>
</dbReference>